<keyword evidence="3" id="KW-1185">Reference proteome</keyword>
<dbReference type="AlphaFoldDB" id="H7EHP3"/>
<dbReference type="PATRIC" id="fig|907348.3.peg.315"/>
<dbReference type="PANTHER" id="PTHR47245:SF2">
    <property type="entry name" value="PEPTIDYL-PROLYL CIS-TRANS ISOMERASE HP_0175-RELATED"/>
    <property type="match status" value="1"/>
</dbReference>
<dbReference type="EMBL" id="AGRW01000029">
    <property type="protein sequence ID" value="EIC02919.1"/>
    <property type="molecule type" value="Genomic_DNA"/>
</dbReference>
<evidence type="ECO:0000313" key="2">
    <source>
        <dbReference type="EMBL" id="EIC02919.1"/>
    </source>
</evidence>
<comment type="caution">
    <text evidence="2">The sequence shown here is derived from an EMBL/GenBank/DDBJ whole genome shotgun (WGS) entry which is preliminary data.</text>
</comment>
<dbReference type="Pfam" id="PF13145">
    <property type="entry name" value="Rotamase_2"/>
    <property type="match status" value="1"/>
</dbReference>
<name>H7EHP3_9SPIR</name>
<evidence type="ECO:0000313" key="3">
    <source>
        <dbReference type="Proteomes" id="UP000003571"/>
    </source>
</evidence>
<dbReference type="PANTHER" id="PTHR47245">
    <property type="entry name" value="PEPTIDYLPROLYL ISOMERASE"/>
    <property type="match status" value="1"/>
</dbReference>
<dbReference type="Proteomes" id="UP000003571">
    <property type="component" value="Unassembled WGS sequence"/>
</dbReference>
<dbReference type="STRING" id="907348.TresaDRAFT_2673"/>
<proteinExistence type="predicted"/>
<dbReference type="eggNOG" id="COG0760">
    <property type="taxonomic scope" value="Bacteria"/>
</dbReference>
<feature type="domain" description="PpiC" evidence="1">
    <location>
        <begin position="191"/>
        <end position="323"/>
    </location>
</feature>
<gene>
    <name evidence="2" type="ORF">TresaDRAFT_2673</name>
</gene>
<dbReference type="SUPFAM" id="SSF109998">
    <property type="entry name" value="Triger factor/SurA peptide-binding domain-like"/>
    <property type="match status" value="1"/>
</dbReference>
<dbReference type="InterPro" id="IPR000297">
    <property type="entry name" value="PPIase_PpiC"/>
</dbReference>
<accession>H7EHP3</accession>
<sequence>MFARAHLLRAHNLKRGMKMKRLALVAAIVSTMFFSFASGAFAQADLQPLAVVKLNKSESITLKQLRTRVELYQKQNNNQAFSVEQKKQILESMIDEKLIIQSAQKSGLSLTETQVNKVFLQQLSMQVGRQVSEAEFAEIIKSQTNLSLDDFMKKTVGMSVAEYKTHLKNQIIIRQYVESMYKDEIGGATATDAEIRNFYDLNKASFVQNDMAKIFLVVVPKGNDVEAARSKANKMLNDLKDKKLSYESIKANATADKTYQGGDLLIQKSVQHAQQLGMSAADLNELFGKSVGFISNLTETKNDFQFYAVRQKYPAKMLSISDVVQPDTTITVYEYIKQNLSSQKQGEAFLAALNKFAKSLDTPENVDRKKTGDALDKLLNW</sequence>
<dbReference type="InterPro" id="IPR027304">
    <property type="entry name" value="Trigger_fact/SurA_dom_sf"/>
</dbReference>
<evidence type="ECO:0000259" key="1">
    <source>
        <dbReference type="Pfam" id="PF13145"/>
    </source>
</evidence>
<protein>
    <submittedName>
        <fullName evidence="2">Basic membrane protein</fullName>
    </submittedName>
</protein>
<reference evidence="2 3" key="1">
    <citation type="submission" date="2011-09" db="EMBL/GenBank/DDBJ databases">
        <title>The draft genome of Treponema saccharophilum DSM 2985.</title>
        <authorList>
            <consortium name="US DOE Joint Genome Institute (JGI-PGF)"/>
            <person name="Lucas S."/>
            <person name="Copeland A."/>
            <person name="Lapidus A."/>
            <person name="Glavina del Rio T."/>
            <person name="Dalin E."/>
            <person name="Tice H."/>
            <person name="Bruce D."/>
            <person name="Goodwin L."/>
            <person name="Pitluck S."/>
            <person name="Peters L."/>
            <person name="Kyrpides N."/>
            <person name="Mavromatis K."/>
            <person name="Ivanova N."/>
            <person name="Markowitz V."/>
            <person name="Cheng J.-F."/>
            <person name="Hugenholtz P."/>
            <person name="Woyke T."/>
            <person name="Wu D."/>
            <person name="Gronow S."/>
            <person name="Wellnitz S."/>
            <person name="Brambilla E."/>
            <person name="Klenk H.-P."/>
            <person name="Eisen J.A."/>
        </authorList>
    </citation>
    <scope>NUCLEOTIDE SEQUENCE [LARGE SCALE GENOMIC DNA]</scope>
    <source>
        <strain evidence="2 3">DSM 2985</strain>
    </source>
</reference>
<organism evidence="2 3">
    <name type="scientific">Treponema saccharophilum DSM 2985</name>
    <dbReference type="NCBI Taxonomy" id="907348"/>
    <lineage>
        <taxon>Bacteria</taxon>
        <taxon>Pseudomonadati</taxon>
        <taxon>Spirochaetota</taxon>
        <taxon>Spirochaetia</taxon>
        <taxon>Spirochaetales</taxon>
        <taxon>Treponemataceae</taxon>
        <taxon>Treponema</taxon>
    </lineage>
</organism>
<dbReference type="GO" id="GO:0003755">
    <property type="term" value="F:peptidyl-prolyl cis-trans isomerase activity"/>
    <property type="evidence" value="ECO:0007669"/>
    <property type="project" value="InterPro"/>
</dbReference>
<dbReference type="InterPro" id="IPR050245">
    <property type="entry name" value="PrsA_foldase"/>
</dbReference>
<dbReference type="Pfam" id="PF13624">
    <property type="entry name" value="SurA_N_3"/>
    <property type="match status" value="1"/>
</dbReference>
<dbReference type="Gene3D" id="1.10.8.1040">
    <property type="match status" value="1"/>
</dbReference>
<dbReference type="Gene3D" id="6.10.140.970">
    <property type="match status" value="1"/>
</dbReference>